<keyword evidence="1" id="KW-0812">Transmembrane</keyword>
<organism evidence="2 3">
    <name type="scientific">Acetivibrio mesophilus</name>
    <dbReference type="NCBI Taxonomy" id="2487273"/>
    <lineage>
        <taxon>Bacteria</taxon>
        <taxon>Bacillati</taxon>
        <taxon>Bacillota</taxon>
        <taxon>Clostridia</taxon>
        <taxon>Eubacteriales</taxon>
        <taxon>Oscillospiraceae</taxon>
        <taxon>Acetivibrio</taxon>
    </lineage>
</organism>
<dbReference type="AlphaFoldDB" id="A0A4Q0I1S7"/>
<dbReference type="EMBL" id="RLII01000024">
    <property type="protein sequence ID" value="RXE58106.1"/>
    <property type="molecule type" value="Genomic_DNA"/>
</dbReference>
<feature type="transmembrane region" description="Helical" evidence="1">
    <location>
        <begin position="42"/>
        <end position="60"/>
    </location>
</feature>
<name>A0A4Q0I1S7_9FIRM</name>
<proteinExistence type="predicted"/>
<feature type="transmembrane region" description="Helical" evidence="1">
    <location>
        <begin position="18"/>
        <end position="36"/>
    </location>
</feature>
<evidence type="ECO:0000313" key="2">
    <source>
        <dbReference type="EMBL" id="RXE58106.1"/>
    </source>
</evidence>
<keyword evidence="1" id="KW-0472">Membrane</keyword>
<reference evidence="3" key="1">
    <citation type="submission" date="2018-11" db="EMBL/GenBank/DDBJ databases">
        <title>Genome sequencing of a novel mesophilic and cellulolytic organism within the genus Hungateiclostridium.</title>
        <authorList>
            <person name="Rettenmaier R."/>
            <person name="Liebl W."/>
            <person name="Zverlov V."/>
        </authorList>
    </citation>
    <scope>NUCLEOTIDE SEQUENCE [LARGE SCALE GENOMIC DNA]</scope>
    <source>
        <strain evidence="3">N2K1</strain>
    </source>
</reference>
<dbReference type="Proteomes" id="UP000289166">
    <property type="component" value="Unassembled WGS sequence"/>
</dbReference>
<dbReference type="InterPro" id="IPR046088">
    <property type="entry name" value="DUF6106"/>
</dbReference>
<gene>
    <name evidence="2" type="ORF">EFD62_13895</name>
</gene>
<dbReference type="OrthoDB" id="2062630at2"/>
<evidence type="ECO:0000313" key="3">
    <source>
        <dbReference type="Proteomes" id="UP000289166"/>
    </source>
</evidence>
<keyword evidence="3" id="KW-1185">Reference proteome</keyword>
<keyword evidence="1" id="KW-1133">Transmembrane helix</keyword>
<protein>
    <submittedName>
        <fullName evidence="2">Uncharacterized protein</fullName>
    </submittedName>
</protein>
<sequence>MDIFLEKIVKKKRDASDVLIIGGSITLAIILIAAIIVLLGPYGTSLLISAAIIYLTYLIITSRRIEYEYAFTNGELDIDKITNKKKRKNLINSNCREFEIFAKADSDKLSSYVEEIKDRIMAVSSLDSEDIYCFVVNKKSDEDGRTQSTRVIVFFEPNEKMLKSIKTMIPRKVFE</sequence>
<dbReference type="RefSeq" id="WP_069195019.1">
    <property type="nucleotide sequence ID" value="NZ_RLII01000024.1"/>
</dbReference>
<dbReference type="Pfam" id="PF19601">
    <property type="entry name" value="DUF6106"/>
    <property type="match status" value="1"/>
</dbReference>
<evidence type="ECO:0000256" key="1">
    <source>
        <dbReference type="SAM" id="Phobius"/>
    </source>
</evidence>
<accession>A0A4Q0I1S7</accession>
<comment type="caution">
    <text evidence="2">The sequence shown here is derived from an EMBL/GenBank/DDBJ whole genome shotgun (WGS) entry which is preliminary data.</text>
</comment>